<name>A0A2N9EF77_FAGSY</name>
<sequence>MHSLLQDMGREIVRQDPRAWKGSRLWEHEDLSHVLAKHTYLYKLKCINLCLKEPVDRSSNGWHTVVPKGQYGCIDLVEIHPSIGRLSRLFVLEEEERRYRLLPRRCTSRCLTDHHLPRLPPKAGSIRSNCLKELVLSGMYQLVGIRLNGIGCLSWLKHSTLCFPQGLVYQKLGYESSTGRKEDGSRTAVQIIIPGLEIPRWLSYQRLGNSVSIDLPPNLYNCTWMGFAVCASFNSPPSYDDEFGNPVKTFGLRARVIALGDMPHSHDYASEIFFNVKVAPKHIWLLYLSRDDWLATVDGEYSKIEVVFETYSVNVWKCGAGLLYEQDMEEFHKTCCTMRR</sequence>
<reference evidence="4" key="1">
    <citation type="submission" date="2018-02" db="EMBL/GenBank/DDBJ databases">
        <authorList>
            <person name="Cohen D.B."/>
            <person name="Kent A.D."/>
        </authorList>
    </citation>
    <scope>NUCLEOTIDE SEQUENCE</scope>
</reference>
<proteinExistence type="predicted"/>
<keyword evidence="1" id="KW-0433">Leucine-rich repeat</keyword>
<feature type="domain" description="C-JID" evidence="3">
    <location>
        <begin position="193"/>
        <end position="329"/>
    </location>
</feature>
<dbReference type="EMBL" id="OIVN01000057">
    <property type="protein sequence ID" value="SPC73415.1"/>
    <property type="molecule type" value="Genomic_DNA"/>
</dbReference>
<evidence type="ECO:0000256" key="1">
    <source>
        <dbReference type="ARBA" id="ARBA00022614"/>
    </source>
</evidence>
<accession>A0A2N9EF77</accession>
<dbReference type="Pfam" id="PF20160">
    <property type="entry name" value="C-JID"/>
    <property type="match status" value="1"/>
</dbReference>
<dbReference type="AlphaFoldDB" id="A0A2N9EF77"/>
<gene>
    <name evidence="4" type="ORF">FSB_LOCUS1297</name>
</gene>
<organism evidence="4">
    <name type="scientific">Fagus sylvatica</name>
    <name type="common">Beechnut</name>
    <dbReference type="NCBI Taxonomy" id="28930"/>
    <lineage>
        <taxon>Eukaryota</taxon>
        <taxon>Viridiplantae</taxon>
        <taxon>Streptophyta</taxon>
        <taxon>Embryophyta</taxon>
        <taxon>Tracheophyta</taxon>
        <taxon>Spermatophyta</taxon>
        <taxon>Magnoliopsida</taxon>
        <taxon>eudicotyledons</taxon>
        <taxon>Gunneridae</taxon>
        <taxon>Pentapetalae</taxon>
        <taxon>rosids</taxon>
        <taxon>fabids</taxon>
        <taxon>Fagales</taxon>
        <taxon>Fagaceae</taxon>
        <taxon>Fagus</taxon>
    </lineage>
</organism>
<protein>
    <recommendedName>
        <fullName evidence="3">C-JID domain-containing protein</fullName>
    </recommendedName>
</protein>
<dbReference type="InterPro" id="IPR045344">
    <property type="entry name" value="C-JID"/>
</dbReference>
<evidence type="ECO:0000256" key="2">
    <source>
        <dbReference type="ARBA" id="ARBA00022737"/>
    </source>
</evidence>
<evidence type="ECO:0000259" key="3">
    <source>
        <dbReference type="Pfam" id="PF20160"/>
    </source>
</evidence>
<keyword evidence="2" id="KW-0677">Repeat</keyword>
<evidence type="ECO:0000313" key="4">
    <source>
        <dbReference type="EMBL" id="SPC73415.1"/>
    </source>
</evidence>